<dbReference type="RefSeq" id="WP_128501259.1">
    <property type="nucleotide sequence ID" value="NZ_CP035107.1"/>
</dbReference>
<evidence type="ECO:0000313" key="2">
    <source>
        <dbReference type="Proteomes" id="UP000287701"/>
    </source>
</evidence>
<proteinExistence type="predicted"/>
<dbReference type="Proteomes" id="UP000287701">
    <property type="component" value="Chromosome"/>
</dbReference>
<reference evidence="1 2" key="1">
    <citation type="submission" date="2019-01" db="EMBL/GenBank/DDBJ databases">
        <title>Whole Genome of Ornithobacterium rhinotracheale FARPER-174b.</title>
        <authorList>
            <person name="Tataje-Lavanda L.A."/>
            <person name="Montalvan A."/>
            <person name="Montesinos R."/>
            <person name="Zimic M."/>
            <person name="Fernandez-Sanchez M."/>
            <person name="Fernandez-Diaz M."/>
        </authorList>
    </citation>
    <scope>NUCLEOTIDE SEQUENCE [LARGE SCALE GENOMIC DNA]</scope>
    <source>
        <strain evidence="1 2">FARPER-174b</strain>
    </source>
</reference>
<protein>
    <submittedName>
        <fullName evidence="1">Uncharacterized protein</fullName>
    </submittedName>
</protein>
<dbReference type="AlphaFoldDB" id="A0A410JRN0"/>
<sequence length="289" mass="33929">MEEEIIRLNKETIEKLVNYPTHPVYSIQVNKMKCRVAVLVNGLPHWLPLTENVGESMTLYLNRYIPKSGKQLITVQIYPNEGVEFFPYDAVADIRLQYAPDKFKTPIYEYQVMTEQSLPEDIGGKRLSYYEMKIPFEAVVPYDFSEELNQAQDLTQIPNIKQKILAKYNYLKKIMEDGDGIAFVKEQEHSSFYGANYLYATKEELLGALNMEDDNDIELFCSHEIEYRKIPEFTNYELVFGLDGKVVFLRSKKDKKTMFKVYVGGEYEDPFEYNFYLYMPEGSNELKIW</sequence>
<evidence type="ECO:0000313" key="1">
    <source>
        <dbReference type="EMBL" id="QAR30784.1"/>
    </source>
</evidence>
<accession>A0A410JRN0</accession>
<name>A0A410JRN0_ORNRH</name>
<organism evidence="1 2">
    <name type="scientific">Ornithobacterium rhinotracheale</name>
    <dbReference type="NCBI Taxonomy" id="28251"/>
    <lineage>
        <taxon>Bacteria</taxon>
        <taxon>Pseudomonadati</taxon>
        <taxon>Bacteroidota</taxon>
        <taxon>Flavobacteriia</taxon>
        <taxon>Flavobacteriales</taxon>
        <taxon>Weeksellaceae</taxon>
        <taxon>Ornithobacterium</taxon>
    </lineage>
</organism>
<gene>
    <name evidence="1" type="ORF">EQP59_05240</name>
</gene>
<dbReference type="OrthoDB" id="1149023at2"/>
<dbReference type="EMBL" id="CP035107">
    <property type="protein sequence ID" value="QAR30784.1"/>
    <property type="molecule type" value="Genomic_DNA"/>
</dbReference>